<dbReference type="AlphaFoldDB" id="A0A5C8PQB5"/>
<evidence type="ECO:0000256" key="1">
    <source>
        <dbReference type="ARBA" id="ARBA00022729"/>
    </source>
</evidence>
<keyword evidence="1 2" id="KW-0732">Signal</keyword>
<feature type="chain" id="PRO_5022943888" description="C4-dicarboxylate ABC transporter substrate-binding protein" evidence="2">
    <location>
        <begin position="20"/>
        <end position="336"/>
    </location>
</feature>
<dbReference type="Gene3D" id="3.40.190.170">
    <property type="entry name" value="Bacterial extracellular solute-binding protein, family 7"/>
    <property type="match status" value="1"/>
</dbReference>
<name>A0A5C8PQB5_9HYPH</name>
<proteinExistence type="predicted"/>
<dbReference type="PANTHER" id="PTHR33376:SF5">
    <property type="entry name" value="EXTRACYTOPLASMIC SOLUTE RECEPTOR PROTEIN"/>
    <property type="match status" value="1"/>
</dbReference>
<dbReference type="OrthoDB" id="9799287at2"/>
<sequence>MRLLSLVLGLAIATGTSFAAAAQQVTWTAGFVNAVGSSYVETVKTVPARIEAATKGRLKIELYDTLVAGPEQPAAVRDGRLDLSFAVSPWLSAEAPYMNFGHLPGLLTDVAMYQKMLDPLLREEMARIWKAKYKAIQLMTGVFEEQCIITRSAPIRTVSDFAGKKVRVHNTEAAALMSKLGAAPTPVPFPEIVPALQRGIVDIVMTSVGTAHGFGFQTVAKHLSLWKIGTVVPWSLVVNEAAWAKLPDDLKPIVQAELRKIEDEHFARHAAFNREAIAKLVAGGMIVYEAPPEELAKVFAKENVAAVFDSWYALNDRAGTDGRGLVKKIEALKSKM</sequence>
<dbReference type="GO" id="GO:0055085">
    <property type="term" value="P:transmembrane transport"/>
    <property type="evidence" value="ECO:0007669"/>
    <property type="project" value="InterPro"/>
</dbReference>
<protein>
    <recommendedName>
        <fullName evidence="5">C4-dicarboxylate ABC transporter substrate-binding protein</fullName>
    </recommendedName>
</protein>
<evidence type="ECO:0000313" key="3">
    <source>
        <dbReference type="EMBL" id="TXL76424.1"/>
    </source>
</evidence>
<dbReference type="InterPro" id="IPR038404">
    <property type="entry name" value="TRAP_DctP_sf"/>
</dbReference>
<organism evidence="3 4">
    <name type="scientific">Vineibacter terrae</name>
    <dbReference type="NCBI Taxonomy" id="2586908"/>
    <lineage>
        <taxon>Bacteria</taxon>
        <taxon>Pseudomonadati</taxon>
        <taxon>Pseudomonadota</taxon>
        <taxon>Alphaproteobacteria</taxon>
        <taxon>Hyphomicrobiales</taxon>
        <taxon>Vineibacter</taxon>
    </lineage>
</organism>
<dbReference type="Pfam" id="PF03480">
    <property type="entry name" value="DctP"/>
    <property type="match status" value="1"/>
</dbReference>
<dbReference type="InterPro" id="IPR018389">
    <property type="entry name" value="DctP_fam"/>
</dbReference>
<evidence type="ECO:0008006" key="5">
    <source>
        <dbReference type="Google" id="ProtNLM"/>
    </source>
</evidence>
<gene>
    <name evidence="3" type="ORF">FHP25_12315</name>
</gene>
<dbReference type="RefSeq" id="WP_147847232.1">
    <property type="nucleotide sequence ID" value="NZ_VDUZ01000011.1"/>
</dbReference>
<dbReference type="Proteomes" id="UP000321638">
    <property type="component" value="Unassembled WGS sequence"/>
</dbReference>
<comment type="caution">
    <text evidence="3">The sequence shown here is derived from an EMBL/GenBank/DDBJ whole genome shotgun (WGS) entry which is preliminary data.</text>
</comment>
<reference evidence="3 4" key="1">
    <citation type="submission" date="2019-06" db="EMBL/GenBank/DDBJ databases">
        <title>New taxonomy in bacterial strain CC-CFT640, isolated from vineyard.</title>
        <authorList>
            <person name="Lin S.-Y."/>
            <person name="Tsai C.-F."/>
            <person name="Young C.-C."/>
        </authorList>
    </citation>
    <scope>NUCLEOTIDE SEQUENCE [LARGE SCALE GENOMIC DNA]</scope>
    <source>
        <strain evidence="3 4">CC-CFT640</strain>
    </source>
</reference>
<accession>A0A5C8PQB5</accession>
<dbReference type="EMBL" id="VDUZ01000011">
    <property type="protein sequence ID" value="TXL76424.1"/>
    <property type="molecule type" value="Genomic_DNA"/>
</dbReference>
<dbReference type="SUPFAM" id="SSF53850">
    <property type="entry name" value="Periplasmic binding protein-like II"/>
    <property type="match status" value="1"/>
</dbReference>
<keyword evidence="4" id="KW-1185">Reference proteome</keyword>
<evidence type="ECO:0000313" key="4">
    <source>
        <dbReference type="Proteomes" id="UP000321638"/>
    </source>
</evidence>
<feature type="signal peptide" evidence="2">
    <location>
        <begin position="1"/>
        <end position="19"/>
    </location>
</feature>
<dbReference type="NCBIfam" id="NF037995">
    <property type="entry name" value="TRAP_S1"/>
    <property type="match status" value="1"/>
</dbReference>
<evidence type="ECO:0000256" key="2">
    <source>
        <dbReference type="SAM" id="SignalP"/>
    </source>
</evidence>
<dbReference type="PANTHER" id="PTHR33376">
    <property type="match status" value="1"/>
</dbReference>